<comment type="caution">
    <text evidence="2">The sequence shown here is derived from an EMBL/GenBank/DDBJ whole genome shotgun (WGS) entry which is preliminary data.</text>
</comment>
<sequence length="67" mass="6946">MTGAPPPVGRPLWAVEAQRQHGGAAAAEPDSQLPTACSGNPHELSPVSRHIALHLACRAAVTCWANI</sequence>
<evidence type="ECO:0000313" key="3">
    <source>
        <dbReference type="Proteomes" id="UP000324222"/>
    </source>
</evidence>
<gene>
    <name evidence="2" type="ORF">E2C01_082942</name>
</gene>
<protein>
    <submittedName>
        <fullName evidence="2">Uncharacterized protein</fullName>
    </submittedName>
</protein>
<feature type="region of interest" description="Disordered" evidence="1">
    <location>
        <begin position="17"/>
        <end position="41"/>
    </location>
</feature>
<dbReference type="EMBL" id="VSRR010076471">
    <property type="protein sequence ID" value="MPC88053.1"/>
    <property type="molecule type" value="Genomic_DNA"/>
</dbReference>
<keyword evidence="3" id="KW-1185">Reference proteome</keyword>
<dbReference type="Proteomes" id="UP000324222">
    <property type="component" value="Unassembled WGS sequence"/>
</dbReference>
<evidence type="ECO:0000313" key="2">
    <source>
        <dbReference type="EMBL" id="MPC88053.1"/>
    </source>
</evidence>
<proteinExistence type="predicted"/>
<accession>A0A5B7J0M1</accession>
<name>A0A5B7J0M1_PORTR</name>
<dbReference type="AlphaFoldDB" id="A0A5B7J0M1"/>
<reference evidence="2 3" key="1">
    <citation type="submission" date="2019-05" db="EMBL/GenBank/DDBJ databases">
        <title>Another draft genome of Portunus trituberculatus and its Hox gene families provides insights of decapod evolution.</title>
        <authorList>
            <person name="Jeong J.-H."/>
            <person name="Song I."/>
            <person name="Kim S."/>
            <person name="Choi T."/>
            <person name="Kim D."/>
            <person name="Ryu S."/>
            <person name="Kim W."/>
        </authorList>
    </citation>
    <scope>NUCLEOTIDE SEQUENCE [LARGE SCALE GENOMIC DNA]</scope>
    <source>
        <tissue evidence="2">Muscle</tissue>
    </source>
</reference>
<evidence type="ECO:0000256" key="1">
    <source>
        <dbReference type="SAM" id="MobiDB-lite"/>
    </source>
</evidence>
<organism evidence="2 3">
    <name type="scientific">Portunus trituberculatus</name>
    <name type="common">Swimming crab</name>
    <name type="synonym">Neptunus trituberculatus</name>
    <dbReference type="NCBI Taxonomy" id="210409"/>
    <lineage>
        <taxon>Eukaryota</taxon>
        <taxon>Metazoa</taxon>
        <taxon>Ecdysozoa</taxon>
        <taxon>Arthropoda</taxon>
        <taxon>Crustacea</taxon>
        <taxon>Multicrustacea</taxon>
        <taxon>Malacostraca</taxon>
        <taxon>Eumalacostraca</taxon>
        <taxon>Eucarida</taxon>
        <taxon>Decapoda</taxon>
        <taxon>Pleocyemata</taxon>
        <taxon>Brachyura</taxon>
        <taxon>Eubrachyura</taxon>
        <taxon>Portunoidea</taxon>
        <taxon>Portunidae</taxon>
        <taxon>Portuninae</taxon>
        <taxon>Portunus</taxon>
    </lineage>
</organism>